<comment type="caution">
    <text evidence="7">The sequence shown here is derived from an EMBL/GenBank/DDBJ whole genome shotgun (WGS) entry which is preliminary data.</text>
</comment>
<feature type="transmembrane region" description="Helical" evidence="5">
    <location>
        <begin position="95"/>
        <end position="113"/>
    </location>
</feature>
<proteinExistence type="predicted"/>
<evidence type="ECO:0000256" key="2">
    <source>
        <dbReference type="ARBA" id="ARBA00022692"/>
    </source>
</evidence>
<name>A0A9X2P8G2_9BACT</name>
<feature type="transmembrane region" description="Helical" evidence="5">
    <location>
        <begin position="224"/>
        <end position="242"/>
    </location>
</feature>
<dbReference type="EMBL" id="JANSUY010000013">
    <property type="protein sequence ID" value="MCR9016243.1"/>
    <property type="molecule type" value="Genomic_DNA"/>
</dbReference>
<dbReference type="RefSeq" id="WP_258424096.1">
    <property type="nucleotide sequence ID" value="NZ_JANSUY010000013.1"/>
</dbReference>
<feature type="transmembrane region" description="Helical" evidence="5">
    <location>
        <begin position="414"/>
        <end position="430"/>
    </location>
</feature>
<comment type="subcellular location">
    <subcellularLocation>
        <location evidence="1">Membrane</location>
        <topology evidence="1">Multi-pass membrane protein</topology>
    </subcellularLocation>
</comment>
<dbReference type="Proteomes" id="UP001142175">
    <property type="component" value="Unassembled WGS sequence"/>
</dbReference>
<evidence type="ECO:0000313" key="7">
    <source>
        <dbReference type="EMBL" id="MCR9016243.1"/>
    </source>
</evidence>
<feature type="transmembrane region" description="Helical" evidence="5">
    <location>
        <begin position="291"/>
        <end position="310"/>
    </location>
</feature>
<protein>
    <submittedName>
        <fullName evidence="7">O-antigen ligase family protein</fullName>
    </submittedName>
</protein>
<feature type="transmembrane region" description="Helical" evidence="5">
    <location>
        <begin position="6"/>
        <end position="22"/>
    </location>
</feature>
<reference evidence="7" key="1">
    <citation type="submission" date="2022-08" db="EMBL/GenBank/DDBJ databases">
        <authorList>
            <person name="Zhang D."/>
        </authorList>
    </citation>
    <scope>NUCLEOTIDE SEQUENCE</scope>
    <source>
        <strain evidence="7">XJ19-11</strain>
    </source>
</reference>
<dbReference type="GO" id="GO:0016020">
    <property type="term" value="C:membrane"/>
    <property type="evidence" value="ECO:0007669"/>
    <property type="project" value="UniProtKB-SubCell"/>
</dbReference>
<keyword evidence="7" id="KW-0436">Ligase</keyword>
<evidence type="ECO:0000259" key="6">
    <source>
        <dbReference type="Pfam" id="PF04932"/>
    </source>
</evidence>
<feature type="transmembrane region" description="Helical" evidence="5">
    <location>
        <begin position="34"/>
        <end position="53"/>
    </location>
</feature>
<keyword evidence="3 5" id="KW-1133">Transmembrane helix</keyword>
<dbReference type="InterPro" id="IPR007016">
    <property type="entry name" value="O-antigen_ligase-rel_domated"/>
</dbReference>
<dbReference type="Pfam" id="PF04932">
    <property type="entry name" value="Wzy_C"/>
    <property type="match status" value="1"/>
</dbReference>
<feature type="transmembrane region" description="Helical" evidence="5">
    <location>
        <begin position="373"/>
        <end position="394"/>
    </location>
</feature>
<accession>A0A9X2P8G2</accession>
<evidence type="ECO:0000256" key="5">
    <source>
        <dbReference type="SAM" id="Phobius"/>
    </source>
</evidence>
<feature type="domain" description="O-antigen ligase-related" evidence="6">
    <location>
        <begin position="256"/>
        <end position="389"/>
    </location>
</feature>
<organism evidence="7 8">
    <name type="scientific">Aquiflexum gelatinilyticum</name>
    <dbReference type="NCBI Taxonomy" id="2961943"/>
    <lineage>
        <taxon>Bacteria</taxon>
        <taxon>Pseudomonadati</taxon>
        <taxon>Bacteroidota</taxon>
        <taxon>Cytophagia</taxon>
        <taxon>Cytophagales</taxon>
        <taxon>Cyclobacteriaceae</taxon>
        <taxon>Aquiflexum</taxon>
    </lineage>
</organism>
<keyword evidence="8" id="KW-1185">Reference proteome</keyword>
<sequence>MIAQILFILALLGYAPLLYYTLKAMVFKGKWEYVVFFLAAYLPFHITFLSIVFQATSSAIPVTFFQLAKDLMVILSVLVFVLYQRKIFEYPFRLHAVDWLVLSFIGLAFLFLLLPLGDTTIVNKALYFKNLLIPAMVYFIGRNTVFEDLEIKRLFQVIFVIAVSAFSVNILEGLLNTHLQNYTGYALFNQVVNNMEPSGNFGLSWTFETQAVTKRFASFFSDPLELASSVLLGFAAGLIWFLTSKREDAFPYLLVMASAMGSLFFAGSRAAFAAFFIMIFFIAVIFKLNRLILFGFSLVLLFVIFVIFFASEDFYYFVVDTLTFQNASSVGHVLEWLNALESMIENPFGVGLAMSGNSGSVSEDARIGGENQFLIYGVQMGFLGMFLYIFLLGFSIRKSIKVFRETENVMSARIAFTAAAVKTGLLLPLFTANAELYTYVSWISWWMVGYTMNEYSKILKENA</sequence>
<evidence type="ECO:0000256" key="4">
    <source>
        <dbReference type="ARBA" id="ARBA00023136"/>
    </source>
</evidence>
<dbReference type="GO" id="GO:0016874">
    <property type="term" value="F:ligase activity"/>
    <property type="evidence" value="ECO:0007669"/>
    <property type="project" value="UniProtKB-KW"/>
</dbReference>
<gene>
    <name evidence="7" type="ORF">NU887_14455</name>
</gene>
<feature type="transmembrane region" description="Helical" evidence="5">
    <location>
        <begin position="153"/>
        <end position="171"/>
    </location>
</feature>
<keyword evidence="2 5" id="KW-0812">Transmembrane</keyword>
<feature type="transmembrane region" description="Helical" evidence="5">
    <location>
        <begin position="59"/>
        <end position="83"/>
    </location>
</feature>
<dbReference type="AlphaFoldDB" id="A0A9X2P8G2"/>
<feature type="transmembrane region" description="Helical" evidence="5">
    <location>
        <begin position="271"/>
        <end position="286"/>
    </location>
</feature>
<evidence type="ECO:0000256" key="1">
    <source>
        <dbReference type="ARBA" id="ARBA00004141"/>
    </source>
</evidence>
<evidence type="ECO:0000313" key="8">
    <source>
        <dbReference type="Proteomes" id="UP001142175"/>
    </source>
</evidence>
<keyword evidence="4 5" id="KW-0472">Membrane</keyword>
<evidence type="ECO:0000256" key="3">
    <source>
        <dbReference type="ARBA" id="ARBA00022989"/>
    </source>
</evidence>